<comment type="caution">
    <text evidence="1">The sequence shown here is derived from an EMBL/GenBank/DDBJ whole genome shotgun (WGS) entry which is preliminary data.</text>
</comment>
<dbReference type="EMBL" id="JBHTKL010000006">
    <property type="protein sequence ID" value="MFD1020743.1"/>
    <property type="molecule type" value="Genomic_DNA"/>
</dbReference>
<organism evidence="1 2">
    <name type="scientific">Thalassobacillus hwangdonensis</name>
    <dbReference type="NCBI Taxonomy" id="546108"/>
    <lineage>
        <taxon>Bacteria</taxon>
        <taxon>Bacillati</taxon>
        <taxon>Bacillota</taxon>
        <taxon>Bacilli</taxon>
        <taxon>Bacillales</taxon>
        <taxon>Bacillaceae</taxon>
        <taxon>Thalassobacillus</taxon>
    </lineage>
</organism>
<evidence type="ECO:0000313" key="1">
    <source>
        <dbReference type="EMBL" id="MFD1020743.1"/>
    </source>
</evidence>
<sequence>MGFKVIAKNSSDTIIDFMSSGVNEELTFHTMEEAETFIEDMKSQGGLQASYHYSIEEV</sequence>
<name>A0ABW3L6R1_9BACI</name>
<dbReference type="Proteomes" id="UP001596990">
    <property type="component" value="Unassembled WGS sequence"/>
</dbReference>
<evidence type="ECO:0000313" key="2">
    <source>
        <dbReference type="Proteomes" id="UP001596990"/>
    </source>
</evidence>
<evidence type="ECO:0008006" key="3">
    <source>
        <dbReference type="Google" id="ProtNLM"/>
    </source>
</evidence>
<gene>
    <name evidence="1" type="ORF">ACFQ2J_16265</name>
</gene>
<reference evidence="2" key="1">
    <citation type="journal article" date="2019" name="Int. J. Syst. Evol. Microbiol.">
        <title>The Global Catalogue of Microorganisms (GCM) 10K type strain sequencing project: providing services to taxonomists for standard genome sequencing and annotation.</title>
        <authorList>
            <consortium name="The Broad Institute Genomics Platform"/>
            <consortium name="The Broad Institute Genome Sequencing Center for Infectious Disease"/>
            <person name="Wu L."/>
            <person name="Ma J."/>
        </authorList>
    </citation>
    <scope>NUCLEOTIDE SEQUENCE [LARGE SCALE GENOMIC DNA]</scope>
    <source>
        <strain evidence="2">CCUG 56607</strain>
    </source>
</reference>
<protein>
    <recommendedName>
        <fullName evidence="3">Phage protein</fullName>
    </recommendedName>
</protein>
<keyword evidence="2" id="KW-1185">Reference proteome</keyword>
<dbReference type="RefSeq" id="WP_386062970.1">
    <property type="nucleotide sequence ID" value="NZ_JBHTKL010000006.1"/>
</dbReference>
<proteinExistence type="predicted"/>
<accession>A0ABW3L6R1</accession>